<organism evidence="10 11">
    <name type="scientific">Streptomyces arboris</name>
    <dbReference type="NCBI Taxonomy" id="2600619"/>
    <lineage>
        <taxon>Bacteria</taxon>
        <taxon>Bacillati</taxon>
        <taxon>Actinomycetota</taxon>
        <taxon>Actinomycetes</taxon>
        <taxon>Kitasatosporales</taxon>
        <taxon>Streptomycetaceae</taxon>
        <taxon>Streptomyces</taxon>
    </lineage>
</organism>
<keyword evidence="5 9" id="KW-1133">Transmembrane helix</keyword>
<dbReference type="PANTHER" id="PTHR31806:SF1">
    <property type="entry name" value="PURINE-CYTOSINE PERMEASE FCY2-RELATED"/>
    <property type="match status" value="1"/>
</dbReference>
<feature type="transmembrane region" description="Helical" evidence="9">
    <location>
        <begin position="418"/>
        <end position="439"/>
    </location>
</feature>
<evidence type="ECO:0000256" key="4">
    <source>
        <dbReference type="ARBA" id="ARBA00022692"/>
    </source>
</evidence>
<dbReference type="GO" id="GO:0005886">
    <property type="term" value="C:plasma membrane"/>
    <property type="evidence" value="ECO:0007669"/>
    <property type="project" value="TreeGrafter"/>
</dbReference>
<evidence type="ECO:0000313" key="10">
    <source>
        <dbReference type="EMBL" id="KAB2591194.1"/>
    </source>
</evidence>
<sequence length="505" mass="51873">MTLHPTGTAPTAAPPLAAAAHDGIAPVPEADRTSTPSDFGWIWPSAQFSFGTVVLGALPVVFGLGWWAAASAILVGVAVGAGLLAPLARFGVRTGVNDPVASGAHFGVRGRVIGNLITVVTALGFFAIAVWTGGTAVMVASHRLLSTPTGSGALTVAMGVTTAAVALVAVRGHEMLIRTYKVTALAGGAVILATVLVLAPDFDPGYAGGTLALESELHTWLLAATASATVPLSYATFQGDYTRYMPARTPTGRLVRHSGVAMFLSSLAALLTGAYVTTLFPVPDEPWLQGLTNAVPGWFAVVVVVFGFAGTLPQAGLCLYAAGLSANSMFWRASRTAVTTAVALLAAAALYLGAVVYDAMDAMSAFVTLLLTVVAPWAAVLSVGYVLRRGRYDVEALRTFTTGGGGRYWYTHGANPRAVLAFAAGSVIGVLWVNGPLYVGPLARATAGVDLSLPASFTVAALLYGLLCRLRPETDVLVPEDGTAGGDGLSGAVPGPPREMTRLRR</sequence>
<comment type="subcellular location">
    <subcellularLocation>
        <location evidence="1">Membrane</location>
        <topology evidence="1">Multi-pass membrane protein</topology>
    </subcellularLocation>
</comment>
<keyword evidence="3 7" id="KW-0813">Transport</keyword>
<dbReference type="InterPro" id="IPR026030">
    <property type="entry name" value="Pur-cyt_permease_Fcy2/21/22"/>
</dbReference>
<feature type="transmembrane region" description="Helical" evidence="9">
    <location>
        <begin position="73"/>
        <end position="92"/>
    </location>
</feature>
<accession>A0A5N5EYU2</accession>
<comment type="similarity">
    <text evidence="2 7">Belongs to the purine-cytosine permease (2.A.39) family.</text>
</comment>
<feature type="transmembrane region" description="Helical" evidence="9">
    <location>
        <begin position="48"/>
        <end position="67"/>
    </location>
</feature>
<feature type="transmembrane region" description="Helical" evidence="9">
    <location>
        <begin position="112"/>
        <end position="131"/>
    </location>
</feature>
<evidence type="ECO:0000256" key="7">
    <source>
        <dbReference type="PIRNR" id="PIRNR002744"/>
    </source>
</evidence>
<feature type="transmembrane region" description="Helical" evidence="9">
    <location>
        <begin position="336"/>
        <end position="357"/>
    </location>
</feature>
<keyword evidence="6 7" id="KW-0472">Membrane</keyword>
<dbReference type="PIRSF" id="PIRSF002744">
    <property type="entry name" value="Pur-cyt_permease"/>
    <property type="match status" value="1"/>
</dbReference>
<name>A0A5N5EYU2_9ACTN</name>
<proteinExistence type="inferred from homology"/>
<gene>
    <name evidence="10" type="ORF">F5983_17055</name>
</gene>
<dbReference type="InterPro" id="IPR001248">
    <property type="entry name" value="Pur-cyt_permease"/>
</dbReference>
<feature type="transmembrane region" description="Helical" evidence="9">
    <location>
        <begin position="451"/>
        <end position="467"/>
    </location>
</feature>
<evidence type="ECO:0000256" key="9">
    <source>
        <dbReference type="SAM" id="Phobius"/>
    </source>
</evidence>
<keyword evidence="4 9" id="KW-0812">Transmembrane</keyword>
<dbReference type="Gene3D" id="1.10.4160.10">
    <property type="entry name" value="Hydantoin permease"/>
    <property type="match status" value="1"/>
</dbReference>
<dbReference type="AlphaFoldDB" id="A0A5N5EYU2"/>
<dbReference type="Pfam" id="PF02133">
    <property type="entry name" value="Transp_cyt_pur"/>
    <property type="match status" value="1"/>
</dbReference>
<dbReference type="PANTHER" id="PTHR31806">
    <property type="entry name" value="PURINE-CYTOSINE PERMEASE FCY2-RELATED"/>
    <property type="match status" value="1"/>
</dbReference>
<reference evidence="10 11" key="1">
    <citation type="submission" date="2019-09" db="EMBL/GenBank/DDBJ databases">
        <authorList>
            <person name="Liu P."/>
        </authorList>
    </citation>
    <scope>NUCLEOTIDE SEQUENCE [LARGE SCALE GENOMIC DNA]</scope>
    <source>
        <strain evidence="10 11">TRM68085</strain>
    </source>
</reference>
<feature type="transmembrane region" description="Helical" evidence="9">
    <location>
        <begin position="298"/>
        <end position="324"/>
    </location>
</feature>
<dbReference type="RefSeq" id="WP_151511093.1">
    <property type="nucleotide sequence ID" value="NZ_JBMVCA010000002.1"/>
</dbReference>
<feature type="transmembrane region" description="Helical" evidence="9">
    <location>
        <begin position="258"/>
        <end position="278"/>
    </location>
</feature>
<feature type="region of interest" description="Disordered" evidence="8">
    <location>
        <begin position="479"/>
        <end position="505"/>
    </location>
</feature>
<evidence type="ECO:0000256" key="8">
    <source>
        <dbReference type="SAM" id="MobiDB-lite"/>
    </source>
</evidence>
<dbReference type="GO" id="GO:0022857">
    <property type="term" value="F:transmembrane transporter activity"/>
    <property type="evidence" value="ECO:0007669"/>
    <property type="project" value="InterPro"/>
</dbReference>
<dbReference type="Proteomes" id="UP000326907">
    <property type="component" value="Unassembled WGS sequence"/>
</dbReference>
<dbReference type="EMBL" id="VYUA01000014">
    <property type="protein sequence ID" value="KAB2591194.1"/>
    <property type="molecule type" value="Genomic_DNA"/>
</dbReference>
<feature type="transmembrane region" description="Helical" evidence="9">
    <location>
        <begin position="363"/>
        <end position="387"/>
    </location>
</feature>
<evidence type="ECO:0000256" key="3">
    <source>
        <dbReference type="ARBA" id="ARBA00022448"/>
    </source>
</evidence>
<feature type="transmembrane region" description="Helical" evidence="9">
    <location>
        <begin position="182"/>
        <end position="199"/>
    </location>
</feature>
<evidence type="ECO:0000256" key="6">
    <source>
        <dbReference type="ARBA" id="ARBA00023136"/>
    </source>
</evidence>
<evidence type="ECO:0000313" key="11">
    <source>
        <dbReference type="Proteomes" id="UP000326907"/>
    </source>
</evidence>
<comment type="caution">
    <text evidence="10">The sequence shown here is derived from an EMBL/GenBank/DDBJ whole genome shotgun (WGS) entry which is preliminary data.</text>
</comment>
<evidence type="ECO:0000256" key="5">
    <source>
        <dbReference type="ARBA" id="ARBA00022989"/>
    </source>
</evidence>
<keyword evidence="11" id="KW-1185">Reference proteome</keyword>
<feature type="transmembrane region" description="Helical" evidence="9">
    <location>
        <begin position="151"/>
        <end position="170"/>
    </location>
</feature>
<evidence type="ECO:0000256" key="2">
    <source>
        <dbReference type="ARBA" id="ARBA00008974"/>
    </source>
</evidence>
<feature type="transmembrane region" description="Helical" evidence="9">
    <location>
        <begin position="219"/>
        <end position="237"/>
    </location>
</feature>
<protein>
    <submittedName>
        <fullName evidence="10">Transporter</fullName>
    </submittedName>
</protein>
<evidence type="ECO:0000256" key="1">
    <source>
        <dbReference type="ARBA" id="ARBA00004141"/>
    </source>
</evidence>